<dbReference type="AlphaFoldDB" id="A0A1T5JQ74"/>
<dbReference type="InterPro" id="IPR052165">
    <property type="entry name" value="Membrane_assoc_protease"/>
</dbReference>
<organism evidence="7 8">
    <name type="scientific">Pseudoxanthomonas indica</name>
    <dbReference type="NCBI Taxonomy" id="428993"/>
    <lineage>
        <taxon>Bacteria</taxon>
        <taxon>Pseudomonadati</taxon>
        <taxon>Pseudomonadota</taxon>
        <taxon>Gammaproteobacteria</taxon>
        <taxon>Lysobacterales</taxon>
        <taxon>Lysobacteraceae</taxon>
        <taxon>Pseudoxanthomonas</taxon>
    </lineage>
</organism>
<evidence type="ECO:0000256" key="3">
    <source>
        <dbReference type="ARBA" id="ARBA00022989"/>
    </source>
</evidence>
<evidence type="ECO:0000256" key="1">
    <source>
        <dbReference type="ARBA" id="ARBA00004141"/>
    </source>
</evidence>
<accession>A0A1T5JQ74</accession>
<dbReference type="PANTHER" id="PTHR33507:SF3">
    <property type="entry name" value="INNER MEMBRANE PROTEIN YBBJ"/>
    <property type="match status" value="1"/>
</dbReference>
<dbReference type="Proteomes" id="UP000190341">
    <property type="component" value="Unassembled WGS sequence"/>
</dbReference>
<gene>
    <name evidence="7" type="ORF">SAMN06296058_0987</name>
</gene>
<protein>
    <recommendedName>
        <fullName evidence="6">NfeD-like C-terminal domain-containing protein</fullName>
    </recommendedName>
</protein>
<evidence type="ECO:0000256" key="4">
    <source>
        <dbReference type="ARBA" id="ARBA00023136"/>
    </source>
</evidence>
<dbReference type="SUPFAM" id="SSF141322">
    <property type="entry name" value="NfeD domain-like"/>
    <property type="match status" value="1"/>
</dbReference>
<dbReference type="GO" id="GO:0005886">
    <property type="term" value="C:plasma membrane"/>
    <property type="evidence" value="ECO:0007669"/>
    <property type="project" value="TreeGrafter"/>
</dbReference>
<dbReference type="OrthoDB" id="9810336at2"/>
<evidence type="ECO:0000313" key="7">
    <source>
        <dbReference type="EMBL" id="SKC53479.1"/>
    </source>
</evidence>
<evidence type="ECO:0000259" key="6">
    <source>
        <dbReference type="Pfam" id="PF01957"/>
    </source>
</evidence>
<reference evidence="7 8" key="1">
    <citation type="submission" date="2017-02" db="EMBL/GenBank/DDBJ databases">
        <authorList>
            <person name="Peterson S.W."/>
        </authorList>
    </citation>
    <scope>NUCLEOTIDE SEQUENCE [LARGE SCALE GENOMIC DNA]</scope>
    <source>
        <strain evidence="7 8">P15</strain>
    </source>
</reference>
<sequence>MRWDVVTWAAIALVLMAAETMVPGAFLFWMGIAAALVTLVLLVAPGLSLLAQVVLFVVLSIIAVLAYRKWFRKRERPSDQPLLNRRADQLVGQVLELEQAIVDGRGRVKVGDAFWSVSGPDLPSGRRVRVVAVDGMTLKVQES</sequence>
<proteinExistence type="predicted"/>
<comment type="subcellular location">
    <subcellularLocation>
        <location evidence="1">Membrane</location>
        <topology evidence="1">Multi-pass membrane protein</topology>
    </subcellularLocation>
</comment>
<dbReference type="STRING" id="428993.SAMN06296058_0987"/>
<dbReference type="PANTHER" id="PTHR33507">
    <property type="entry name" value="INNER MEMBRANE PROTEIN YBBJ"/>
    <property type="match status" value="1"/>
</dbReference>
<evidence type="ECO:0000256" key="5">
    <source>
        <dbReference type="SAM" id="Phobius"/>
    </source>
</evidence>
<keyword evidence="8" id="KW-1185">Reference proteome</keyword>
<dbReference type="Gene3D" id="2.40.50.140">
    <property type="entry name" value="Nucleic acid-binding proteins"/>
    <property type="match status" value="1"/>
</dbReference>
<name>A0A1T5JQ74_9GAMM</name>
<dbReference type="EMBL" id="FUZV01000001">
    <property type="protein sequence ID" value="SKC53479.1"/>
    <property type="molecule type" value="Genomic_DNA"/>
</dbReference>
<evidence type="ECO:0000256" key="2">
    <source>
        <dbReference type="ARBA" id="ARBA00022692"/>
    </source>
</evidence>
<dbReference type="InterPro" id="IPR012340">
    <property type="entry name" value="NA-bd_OB-fold"/>
</dbReference>
<dbReference type="RefSeq" id="WP_079723337.1">
    <property type="nucleotide sequence ID" value="NZ_BMCL01000002.1"/>
</dbReference>
<feature type="transmembrane region" description="Helical" evidence="5">
    <location>
        <begin position="49"/>
        <end position="67"/>
    </location>
</feature>
<keyword evidence="4 5" id="KW-0472">Membrane</keyword>
<evidence type="ECO:0000313" key="8">
    <source>
        <dbReference type="Proteomes" id="UP000190341"/>
    </source>
</evidence>
<feature type="domain" description="NfeD-like C-terminal" evidence="6">
    <location>
        <begin position="87"/>
        <end position="141"/>
    </location>
</feature>
<keyword evidence="2 5" id="KW-0812">Transmembrane</keyword>
<dbReference type="InterPro" id="IPR002810">
    <property type="entry name" value="NfeD-like_C"/>
</dbReference>
<dbReference type="Pfam" id="PF01957">
    <property type="entry name" value="NfeD"/>
    <property type="match status" value="1"/>
</dbReference>
<keyword evidence="3 5" id="KW-1133">Transmembrane helix</keyword>